<keyword evidence="2 8" id="KW-0812">Transmembrane</keyword>
<evidence type="ECO:0000313" key="12">
    <source>
        <dbReference type="Proteomes" id="UP001500016"/>
    </source>
</evidence>
<feature type="transmembrane region" description="Helical" evidence="8">
    <location>
        <begin position="24"/>
        <end position="44"/>
    </location>
</feature>
<gene>
    <name evidence="11" type="ORF">GCM10009801_11970</name>
</gene>
<feature type="transmembrane region" description="Helical" evidence="8">
    <location>
        <begin position="277"/>
        <end position="299"/>
    </location>
</feature>
<feature type="transmembrane region" description="Helical" evidence="8">
    <location>
        <begin position="159"/>
        <end position="180"/>
    </location>
</feature>
<dbReference type="Proteomes" id="UP001500016">
    <property type="component" value="Unassembled WGS sequence"/>
</dbReference>
<dbReference type="PROSITE" id="PS00211">
    <property type="entry name" value="ABC_TRANSPORTER_1"/>
    <property type="match status" value="1"/>
</dbReference>
<dbReference type="InterPro" id="IPR011527">
    <property type="entry name" value="ABC1_TM_dom"/>
</dbReference>
<evidence type="ECO:0000256" key="8">
    <source>
        <dbReference type="SAM" id="Phobius"/>
    </source>
</evidence>
<dbReference type="Gene3D" id="1.20.1560.10">
    <property type="entry name" value="ABC transporter type 1, transmembrane domain"/>
    <property type="match status" value="1"/>
</dbReference>
<proteinExistence type="predicted"/>
<evidence type="ECO:0000259" key="10">
    <source>
        <dbReference type="PROSITE" id="PS50929"/>
    </source>
</evidence>
<dbReference type="PANTHER" id="PTHR43394">
    <property type="entry name" value="ATP-DEPENDENT PERMEASE MDL1, MITOCHONDRIAL"/>
    <property type="match status" value="1"/>
</dbReference>
<dbReference type="InterPro" id="IPR017871">
    <property type="entry name" value="ABC_transporter-like_CS"/>
</dbReference>
<dbReference type="Pfam" id="PF00005">
    <property type="entry name" value="ABC_tran"/>
    <property type="match status" value="1"/>
</dbReference>
<comment type="subcellular location">
    <subcellularLocation>
        <location evidence="1">Cell membrane</location>
        <topology evidence="1">Multi-pass membrane protein</topology>
    </subcellularLocation>
</comment>
<evidence type="ECO:0000256" key="5">
    <source>
        <dbReference type="ARBA" id="ARBA00022989"/>
    </source>
</evidence>
<evidence type="ECO:0000313" key="11">
    <source>
        <dbReference type="EMBL" id="GAA2066023.1"/>
    </source>
</evidence>
<dbReference type="RefSeq" id="WP_344524769.1">
    <property type="nucleotide sequence ID" value="NZ_BAAAPE010000002.1"/>
</dbReference>
<feature type="domain" description="ABC transmembrane type-1" evidence="10">
    <location>
        <begin position="26"/>
        <end position="303"/>
    </location>
</feature>
<dbReference type="PANTHER" id="PTHR43394:SF1">
    <property type="entry name" value="ATP-BINDING CASSETTE SUB-FAMILY B MEMBER 10, MITOCHONDRIAL"/>
    <property type="match status" value="1"/>
</dbReference>
<reference evidence="12" key="1">
    <citation type="journal article" date="2019" name="Int. J. Syst. Evol. Microbiol.">
        <title>The Global Catalogue of Microorganisms (GCM) 10K type strain sequencing project: providing services to taxonomists for standard genome sequencing and annotation.</title>
        <authorList>
            <consortium name="The Broad Institute Genomics Platform"/>
            <consortium name="The Broad Institute Genome Sequencing Center for Infectious Disease"/>
            <person name="Wu L."/>
            <person name="Ma J."/>
        </authorList>
    </citation>
    <scope>NUCLEOTIDE SEQUENCE [LARGE SCALE GENOMIC DNA]</scope>
    <source>
        <strain evidence="12">JCM 15478</strain>
    </source>
</reference>
<keyword evidence="3" id="KW-0547">Nucleotide-binding</keyword>
<keyword evidence="12" id="KW-1185">Reference proteome</keyword>
<dbReference type="SUPFAM" id="SSF52540">
    <property type="entry name" value="P-loop containing nucleoside triphosphate hydrolases"/>
    <property type="match status" value="1"/>
</dbReference>
<keyword evidence="5 8" id="KW-1133">Transmembrane helix</keyword>
<feature type="transmembrane region" description="Helical" evidence="8">
    <location>
        <begin position="56"/>
        <end position="75"/>
    </location>
</feature>
<keyword evidence="6 8" id="KW-0472">Membrane</keyword>
<dbReference type="SMART" id="SM00382">
    <property type="entry name" value="AAA"/>
    <property type="match status" value="1"/>
</dbReference>
<dbReference type="PROSITE" id="PS50893">
    <property type="entry name" value="ABC_TRANSPORTER_2"/>
    <property type="match status" value="1"/>
</dbReference>
<dbReference type="InterPro" id="IPR027417">
    <property type="entry name" value="P-loop_NTPase"/>
</dbReference>
<dbReference type="GO" id="GO:0005524">
    <property type="term" value="F:ATP binding"/>
    <property type="evidence" value="ECO:0007669"/>
    <property type="project" value="UniProtKB-KW"/>
</dbReference>
<dbReference type="PROSITE" id="PS50929">
    <property type="entry name" value="ABC_TM1F"/>
    <property type="match status" value="1"/>
</dbReference>
<evidence type="ECO:0000256" key="4">
    <source>
        <dbReference type="ARBA" id="ARBA00022840"/>
    </source>
</evidence>
<dbReference type="InterPro" id="IPR036640">
    <property type="entry name" value="ABC1_TM_sf"/>
</dbReference>
<comment type="caution">
    <text evidence="11">The sequence shown here is derived from an EMBL/GenBank/DDBJ whole genome shotgun (WGS) entry which is preliminary data.</text>
</comment>
<evidence type="ECO:0000256" key="6">
    <source>
        <dbReference type="ARBA" id="ARBA00023136"/>
    </source>
</evidence>
<feature type="domain" description="ABC transporter" evidence="9">
    <location>
        <begin position="347"/>
        <end position="581"/>
    </location>
</feature>
<protein>
    <submittedName>
        <fullName evidence="11">ABC transporter ATP-binding protein</fullName>
    </submittedName>
</protein>
<dbReference type="InterPro" id="IPR039421">
    <property type="entry name" value="Type_1_exporter"/>
</dbReference>
<sequence>MSGTDGWNGPREVLRTLRGHRRGVSAAIGLTLLALVLALAQPLVVKDVIQAAGDGSPFGGAVLVLVALFLAQAAVQAAGRYVMVRTGESVVLGVRLALVDRLLRLPLRTLDRHRTGDLISRTGTDTTALRLLVAEGFTGAVTGSLGVLGVAALMLWLDWVLFLAVLVMVVLGGSLLATVLRRIEGASLRAQSATGAMTADLERALVALRTVRASRAEGRETARIGGQARAAYTSGVRVGKLDAVVAPAVELSVHGSFLAVLLIGGARAASGGSVADLAAFLLYMLYLVEPIGVVFQAFSSMQQGAGALRRIREVLDLPGEGEEKGKGDGAAPGASSRASVNGAAPLLEFRNVHFGYRADEPVLRGVSFAVPRRGQVALVGRSGAGKSTVFALAERFYDPDSGAVLFGGQDVRGLARDAHRARIGFVEQHSPVLHGTLRENLLYAAPEADERELRRAVELAQLGEVVSRLPRGLETHTGEQGAALSGGERQRVAIARALLARPELLLLDEPTAHLDAENEAALRAVIRETARRCALLVIAHRISTVREADLIVVLDAGRVTHAGSHDELLVTSASYRALAPG</sequence>
<dbReference type="Gene3D" id="3.40.50.300">
    <property type="entry name" value="P-loop containing nucleotide triphosphate hydrolases"/>
    <property type="match status" value="1"/>
</dbReference>
<dbReference type="EMBL" id="BAAAPE010000002">
    <property type="protein sequence ID" value="GAA2066023.1"/>
    <property type="molecule type" value="Genomic_DNA"/>
</dbReference>
<organism evidence="11 12">
    <name type="scientific">Streptomyces albiaxialis</name>
    <dbReference type="NCBI Taxonomy" id="329523"/>
    <lineage>
        <taxon>Bacteria</taxon>
        <taxon>Bacillati</taxon>
        <taxon>Actinomycetota</taxon>
        <taxon>Actinomycetes</taxon>
        <taxon>Kitasatosporales</taxon>
        <taxon>Streptomycetaceae</taxon>
        <taxon>Streptomyces</taxon>
    </lineage>
</organism>
<evidence type="ECO:0000259" key="9">
    <source>
        <dbReference type="PROSITE" id="PS50893"/>
    </source>
</evidence>
<dbReference type="SUPFAM" id="SSF90123">
    <property type="entry name" value="ABC transporter transmembrane region"/>
    <property type="match status" value="1"/>
</dbReference>
<evidence type="ECO:0000256" key="1">
    <source>
        <dbReference type="ARBA" id="ARBA00004651"/>
    </source>
</evidence>
<evidence type="ECO:0000256" key="3">
    <source>
        <dbReference type="ARBA" id="ARBA00022741"/>
    </source>
</evidence>
<feature type="transmembrane region" description="Helical" evidence="8">
    <location>
        <begin position="131"/>
        <end position="153"/>
    </location>
</feature>
<dbReference type="Pfam" id="PF00664">
    <property type="entry name" value="ABC_membrane"/>
    <property type="match status" value="1"/>
</dbReference>
<name>A0ABP5H9H7_9ACTN</name>
<dbReference type="InterPro" id="IPR003439">
    <property type="entry name" value="ABC_transporter-like_ATP-bd"/>
</dbReference>
<dbReference type="CDD" id="cd18551">
    <property type="entry name" value="ABC_6TM_LmrA_like"/>
    <property type="match status" value="1"/>
</dbReference>
<evidence type="ECO:0000256" key="7">
    <source>
        <dbReference type="SAM" id="MobiDB-lite"/>
    </source>
</evidence>
<dbReference type="InterPro" id="IPR003593">
    <property type="entry name" value="AAA+_ATPase"/>
</dbReference>
<evidence type="ECO:0000256" key="2">
    <source>
        <dbReference type="ARBA" id="ARBA00022692"/>
    </source>
</evidence>
<accession>A0ABP5H9H7</accession>
<keyword evidence="4 11" id="KW-0067">ATP-binding</keyword>
<feature type="region of interest" description="Disordered" evidence="7">
    <location>
        <begin position="319"/>
        <end position="338"/>
    </location>
</feature>